<dbReference type="AlphaFoldDB" id="A0A5B8J871"/>
<dbReference type="SUPFAM" id="SSF55961">
    <property type="entry name" value="Bet v1-like"/>
    <property type="match status" value="1"/>
</dbReference>
<dbReference type="InterPro" id="IPR023393">
    <property type="entry name" value="START-like_dom_sf"/>
</dbReference>
<feature type="compositionally biased region" description="Low complexity" evidence="1">
    <location>
        <begin position="157"/>
        <end position="174"/>
    </location>
</feature>
<protein>
    <submittedName>
        <fullName evidence="2">Carbon monoxide dehydrogenase</fullName>
    </submittedName>
</protein>
<feature type="compositionally biased region" description="Low complexity" evidence="1">
    <location>
        <begin position="217"/>
        <end position="231"/>
    </location>
</feature>
<dbReference type="RefSeq" id="WP_146481357.1">
    <property type="nucleotide sequence ID" value="NZ_CP042266.1"/>
</dbReference>
<keyword evidence="3" id="KW-1185">Reference proteome</keyword>
<dbReference type="OrthoDB" id="4350688at2"/>
<gene>
    <name evidence="2" type="ORF">FQU76_17710</name>
</gene>
<dbReference type="EMBL" id="CP042266">
    <property type="protein sequence ID" value="QDY78035.1"/>
    <property type="molecule type" value="Genomic_DNA"/>
</dbReference>
<proteinExistence type="predicted"/>
<dbReference type="KEGG" id="sqz:FQU76_17710"/>
<evidence type="ECO:0000313" key="3">
    <source>
        <dbReference type="Proteomes" id="UP000320580"/>
    </source>
</evidence>
<dbReference type="PANTHER" id="PTHR38588:SF1">
    <property type="entry name" value="BLL0334 PROTEIN"/>
    <property type="match status" value="1"/>
</dbReference>
<accession>A0A5B8J871</accession>
<dbReference type="InterPro" id="IPR010419">
    <property type="entry name" value="CO_DH_gsu"/>
</dbReference>
<feature type="region of interest" description="Disordered" evidence="1">
    <location>
        <begin position="157"/>
        <end position="279"/>
    </location>
</feature>
<evidence type="ECO:0000256" key="1">
    <source>
        <dbReference type="SAM" id="MobiDB-lite"/>
    </source>
</evidence>
<evidence type="ECO:0000313" key="2">
    <source>
        <dbReference type="EMBL" id="QDY78035.1"/>
    </source>
</evidence>
<dbReference type="Pfam" id="PF06240">
    <property type="entry name" value="COXG"/>
    <property type="match status" value="1"/>
</dbReference>
<reference evidence="2 3" key="1">
    <citation type="submission" date="2019-07" db="EMBL/GenBank/DDBJ databases">
        <authorList>
            <person name="Zhu P."/>
        </authorList>
    </citation>
    <scope>NUCLEOTIDE SEQUENCE [LARGE SCALE GENOMIC DNA]</scope>
    <source>
        <strain evidence="2 3">SSL-25</strain>
    </source>
</reference>
<dbReference type="Proteomes" id="UP000320580">
    <property type="component" value="Chromosome"/>
</dbReference>
<dbReference type="PANTHER" id="PTHR38588">
    <property type="entry name" value="BLL0334 PROTEIN"/>
    <property type="match status" value="1"/>
</dbReference>
<organism evidence="2 3">
    <name type="scientific">Streptomyces qinzhouensis</name>
    <dbReference type="NCBI Taxonomy" id="2599401"/>
    <lineage>
        <taxon>Bacteria</taxon>
        <taxon>Bacillati</taxon>
        <taxon>Actinomycetota</taxon>
        <taxon>Actinomycetes</taxon>
        <taxon>Kitasatosporales</taxon>
        <taxon>Streptomycetaceae</taxon>
        <taxon>Streptomyces</taxon>
    </lineage>
</organism>
<feature type="compositionally biased region" description="Acidic residues" evidence="1">
    <location>
        <begin position="176"/>
        <end position="191"/>
    </location>
</feature>
<name>A0A5B8J871_9ACTN</name>
<sequence>MDHEVFVPVPAESVRRVLRDPERAARCVPGLQLETAEEAEAAAGPEETGAAVTGRLKVRVGSHTITYRGRLRIAERDGVFTVEGEGTEARGPGAVKAVLTVRVRDDAAGGAVLGFAGTAQSEGRLAGLPDASREQAARRLLDRFAEAVAAYVAEGGAAADGIGGPDDATASGDAGDAGEPDEVDGGAEGDGEAAGSGYDTPVPPPGFGDGLHELGELNDLNGLDDLNALGEPGDGSPDEPLAEAAHARRTMIGRSAEEVDHAPPRGRYAPRPAPDTGSRKVPVRWAAGAVAVGSALLLARALRRRRA</sequence>
<dbReference type="Gene3D" id="3.30.530.20">
    <property type="match status" value="1"/>
</dbReference>